<keyword evidence="9" id="KW-0449">Lipoprotein</keyword>
<evidence type="ECO:0000256" key="5">
    <source>
        <dbReference type="ARBA" id="ARBA00022729"/>
    </source>
</evidence>
<dbReference type="InterPro" id="IPR036378">
    <property type="entry name" value="FAS1_dom_sf"/>
</dbReference>
<evidence type="ECO:0000313" key="17">
    <source>
        <dbReference type="Proteomes" id="UP001222027"/>
    </source>
</evidence>
<reference evidence="15 16" key="1">
    <citation type="journal article" date="2014" name="Agronomy (Basel)">
        <title>A Draft Genome Sequence for Ensete ventricosum, the Drought-Tolerant Tree Against Hunger.</title>
        <authorList>
            <person name="Harrison J."/>
            <person name="Moore K.A."/>
            <person name="Paszkiewicz K."/>
            <person name="Jones T."/>
            <person name="Grant M."/>
            <person name="Ambacheew D."/>
            <person name="Muzemil S."/>
            <person name="Studholme D.J."/>
        </authorList>
    </citation>
    <scope>NUCLEOTIDE SEQUENCE [LARGE SCALE GENOMIC DNA]</scope>
</reference>
<reference evidence="15" key="2">
    <citation type="submission" date="2018-09" db="EMBL/GenBank/DDBJ databases">
        <authorList>
            <person name="Harrison J."/>
            <person name="Moore K.A."/>
            <person name="Paszkiewicz K."/>
            <person name="Jones T."/>
            <person name="Grant M."/>
            <person name="Ambacheew D."/>
            <person name="Muzemil S."/>
            <person name="Studholme D."/>
        </authorList>
    </citation>
    <scope>NUCLEOTIDE SEQUENCE</scope>
</reference>
<dbReference type="PROSITE" id="PS50213">
    <property type="entry name" value="FAS1"/>
    <property type="match status" value="1"/>
</dbReference>
<accession>A0A426ZN20</accession>
<evidence type="ECO:0000256" key="6">
    <source>
        <dbReference type="ARBA" id="ARBA00022974"/>
    </source>
</evidence>
<reference evidence="14 17" key="3">
    <citation type="submission" date="2022-12" db="EMBL/GenBank/DDBJ databases">
        <title>Chromosome-scale assembly of the Ensete ventricosum genome.</title>
        <authorList>
            <person name="Dussert Y."/>
            <person name="Stocks J."/>
            <person name="Wendawek A."/>
            <person name="Woldeyes F."/>
            <person name="Nichols R.A."/>
            <person name="Borrell J.S."/>
        </authorList>
    </citation>
    <scope>NUCLEOTIDE SEQUENCE [LARGE SCALE GENOMIC DNA]</scope>
    <source>
        <strain evidence="17">cv. Maze</strain>
        <strain evidence="14">MazeRef_0001</strain>
        <tissue evidence="14">Seeds</tissue>
    </source>
</reference>
<dbReference type="SUPFAM" id="SSF82153">
    <property type="entry name" value="FAS1 domain"/>
    <property type="match status" value="1"/>
</dbReference>
<comment type="subcellular location">
    <subcellularLocation>
        <location evidence="1">Cell membrane</location>
        <topology evidence="1">Lipid-anchor</topology>
        <topology evidence="1">GPI-anchor</topology>
    </subcellularLocation>
</comment>
<evidence type="ECO:0000313" key="15">
    <source>
        <dbReference type="EMBL" id="RRT65387.1"/>
    </source>
</evidence>
<feature type="chain" id="PRO_5044603310" description="FAS1 domain-containing protein" evidence="12">
    <location>
        <begin position="26"/>
        <end position="271"/>
    </location>
</feature>
<evidence type="ECO:0000256" key="11">
    <source>
        <dbReference type="SAM" id="MobiDB-lite"/>
    </source>
</evidence>
<sequence>MAPKAHDFLVFLPYLLLISSSAVAAFDIVEILQPFDDFSTFTKYLTQTKVADEINRRQTITVLAVDNSAISALSSLSGDTLKNVISVHVILDYYDPYKLDKVPKKTALLTTLFQASGLATNNMGFLNYTELPGEQMMFGSAAPGAPLDSNLLKVVAARPYNISVLQVSTAIVPPGIGSAPAKAPATAPGKKTSPSAPAATPKSSPAAPESSHAAPIEGPAGSAEAPAAHTKDTDATSPAESAEAPVGSDSARAVVSATIGIAMGAVAWATL</sequence>
<dbReference type="Proteomes" id="UP001222027">
    <property type="component" value="Unassembled WGS sequence"/>
</dbReference>
<dbReference type="PANTHER" id="PTHR32382">
    <property type="entry name" value="FASCICLIN-LIKE ARABINOGALACTAN PROTEIN"/>
    <property type="match status" value="1"/>
</dbReference>
<feature type="compositionally biased region" description="Low complexity" evidence="11">
    <location>
        <begin position="178"/>
        <end position="228"/>
    </location>
</feature>
<comment type="similarity">
    <text evidence="2">Belongs to the fasciclin-like AGP family.</text>
</comment>
<evidence type="ECO:0000313" key="16">
    <source>
        <dbReference type="Proteomes" id="UP000287651"/>
    </source>
</evidence>
<dbReference type="AlphaFoldDB" id="A0A426ZN20"/>
<comment type="function">
    <text evidence="10">May be a cell surface adhesion protein.</text>
</comment>
<feature type="region of interest" description="Disordered" evidence="11">
    <location>
        <begin position="178"/>
        <end position="250"/>
    </location>
</feature>
<keyword evidence="17" id="KW-1185">Reference proteome</keyword>
<evidence type="ECO:0000256" key="8">
    <source>
        <dbReference type="ARBA" id="ARBA00023180"/>
    </source>
</evidence>
<dbReference type="Proteomes" id="UP000287651">
    <property type="component" value="Unassembled WGS sequence"/>
</dbReference>
<evidence type="ECO:0000256" key="1">
    <source>
        <dbReference type="ARBA" id="ARBA00004609"/>
    </source>
</evidence>
<proteinExistence type="inferred from homology"/>
<dbReference type="EMBL" id="JAQQAF010000002">
    <property type="protein sequence ID" value="KAJ8504231.1"/>
    <property type="molecule type" value="Genomic_DNA"/>
</dbReference>
<dbReference type="PANTHER" id="PTHR32382:SF37">
    <property type="entry name" value="OS02G0461000 PROTEIN"/>
    <property type="match status" value="1"/>
</dbReference>
<keyword evidence="5 12" id="KW-0732">Signal</keyword>
<comment type="caution">
    <text evidence="15">The sequence shown here is derived from an EMBL/GenBank/DDBJ whole genome shotgun (WGS) entry which is preliminary data.</text>
</comment>
<evidence type="ECO:0000256" key="3">
    <source>
        <dbReference type="ARBA" id="ARBA00022475"/>
    </source>
</evidence>
<protein>
    <recommendedName>
        <fullName evidence="13">FAS1 domain-containing protein</fullName>
    </recommendedName>
</protein>
<dbReference type="OrthoDB" id="694090at2759"/>
<keyword evidence="6" id="KW-0654">Proteoglycan</keyword>
<keyword evidence="4" id="KW-0336">GPI-anchor</keyword>
<feature type="domain" description="FAS1" evidence="13">
    <location>
        <begin position="25"/>
        <end position="171"/>
    </location>
</feature>
<evidence type="ECO:0000313" key="14">
    <source>
        <dbReference type="EMBL" id="KAJ8504231.1"/>
    </source>
</evidence>
<keyword evidence="3" id="KW-1003">Cell membrane</keyword>
<evidence type="ECO:0000259" key="13">
    <source>
        <dbReference type="PROSITE" id="PS50213"/>
    </source>
</evidence>
<keyword evidence="7" id="KW-0472">Membrane</keyword>
<evidence type="ECO:0000256" key="12">
    <source>
        <dbReference type="SAM" id="SignalP"/>
    </source>
</evidence>
<feature type="signal peptide" evidence="12">
    <location>
        <begin position="1"/>
        <end position="25"/>
    </location>
</feature>
<gene>
    <name evidence="15" type="ORF">B296_00032682</name>
    <name evidence="14" type="ORF">OPV22_005117</name>
</gene>
<dbReference type="Gene3D" id="2.30.180.10">
    <property type="entry name" value="FAS1 domain"/>
    <property type="match status" value="1"/>
</dbReference>
<dbReference type="FunFam" id="2.30.180.10:FF:000015">
    <property type="entry name" value="Fasciclin-like arabinogalactan protein 3"/>
    <property type="match status" value="1"/>
</dbReference>
<evidence type="ECO:0000256" key="9">
    <source>
        <dbReference type="ARBA" id="ARBA00023288"/>
    </source>
</evidence>
<dbReference type="GO" id="GO:0005886">
    <property type="term" value="C:plasma membrane"/>
    <property type="evidence" value="ECO:0007669"/>
    <property type="project" value="UniProtKB-SubCell"/>
</dbReference>
<evidence type="ECO:0000256" key="4">
    <source>
        <dbReference type="ARBA" id="ARBA00022622"/>
    </source>
</evidence>
<dbReference type="EMBL" id="AMZH03005832">
    <property type="protein sequence ID" value="RRT65387.1"/>
    <property type="molecule type" value="Genomic_DNA"/>
</dbReference>
<evidence type="ECO:0000256" key="10">
    <source>
        <dbReference type="ARBA" id="ARBA00024686"/>
    </source>
</evidence>
<name>A0A426ZN20_ENSVE</name>
<dbReference type="InterPro" id="IPR033254">
    <property type="entry name" value="Plant_FLA"/>
</dbReference>
<evidence type="ECO:0000256" key="2">
    <source>
        <dbReference type="ARBA" id="ARBA00007843"/>
    </source>
</evidence>
<dbReference type="GO" id="GO:0098552">
    <property type="term" value="C:side of membrane"/>
    <property type="evidence" value="ECO:0007669"/>
    <property type="project" value="UniProtKB-KW"/>
</dbReference>
<organism evidence="15 16">
    <name type="scientific">Ensete ventricosum</name>
    <name type="common">Abyssinian banana</name>
    <name type="synonym">Musa ensete</name>
    <dbReference type="NCBI Taxonomy" id="4639"/>
    <lineage>
        <taxon>Eukaryota</taxon>
        <taxon>Viridiplantae</taxon>
        <taxon>Streptophyta</taxon>
        <taxon>Embryophyta</taxon>
        <taxon>Tracheophyta</taxon>
        <taxon>Spermatophyta</taxon>
        <taxon>Magnoliopsida</taxon>
        <taxon>Liliopsida</taxon>
        <taxon>Zingiberales</taxon>
        <taxon>Musaceae</taxon>
        <taxon>Ensete</taxon>
    </lineage>
</organism>
<dbReference type="InterPro" id="IPR000782">
    <property type="entry name" value="FAS1_domain"/>
</dbReference>
<keyword evidence="8" id="KW-0325">Glycoprotein</keyword>
<dbReference type="Pfam" id="PF02469">
    <property type="entry name" value="Fasciclin"/>
    <property type="match status" value="1"/>
</dbReference>
<evidence type="ECO:0000256" key="7">
    <source>
        <dbReference type="ARBA" id="ARBA00023136"/>
    </source>
</evidence>